<evidence type="ECO:0000313" key="1">
    <source>
        <dbReference type="EMBL" id="OGM98037.1"/>
    </source>
</evidence>
<proteinExistence type="predicted"/>
<reference evidence="1 2" key="1">
    <citation type="journal article" date="2016" name="Nat. Commun.">
        <title>Thousands of microbial genomes shed light on interconnected biogeochemical processes in an aquifer system.</title>
        <authorList>
            <person name="Anantharaman K."/>
            <person name="Brown C.T."/>
            <person name="Hug L.A."/>
            <person name="Sharon I."/>
            <person name="Castelle C.J."/>
            <person name="Probst A.J."/>
            <person name="Thomas B.C."/>
            <person name="Singh A."/>
            <person name="Wilkins M.J."/>
            <person name="Karaoz U."/>
            <person name="Brodie E.L."/>
            <person name="Williams K.H."/>
            <person name="Hubbard S.S."/>
            <person name="Banfield J.F."/>
        </authorList>
    </citation>
    <scope>NUCLEOTIDE SEQUENCE [LARGE SCALE GENOMIC DNA]</scope>
</reference>
<dbReference type="Proteomes" id="UP000176893">
    <property type="component" value="Unassembled WGS sequence"/>
</dbReference>
<dbReference type="EMBL" id="MGJB01000018">
    <property type="protein sequence ID" value="OGM98037.1"/>
    <property type="molecule type" value="Genomic_DNA"/>
</dbReference>
<protein>
    <submittedName>
        <fullName evidence="1">Uncharacterized protein</fullName>
    </submittedName>
</protein>
<gene>
    <name evidence="1" type="ORF">A2649_01730</name>
</gene>
<dbReference type="STRING" id="1802661.A2649_01730"/>
<evidence type="ECO:0000313" key="2">
    <source>
        <dbReference type="Proteomes" id="UP000176893"/>
    </source>
</evidence>
<comment type="caution">
    <text evidence="1">The sequence shown here is derived from an EMBL/GenBank/DDBJ whole genome shotgun (WGS) entry which is preliminary data.</text>
</comment>
<accession>A0A1F8EBS3</accession>
<sequence>MEEFKEFIKNRIEAQKEIGDGGEKVVYPHPDKDEKVVGIYKIEAEFKFERSPEFNKAKFYFTKILHMLFPKNVPDVFMTTTQPRTITKEKIKFKSRETISIREEKIEDLYTLRKQLKDCGIEFDESTQNFVEDNDGNMVYLDDFYPWNDESQKAYNHDQIRLLIMTKLTGLERDRALNYLNRLKKLYLELKNKE</sequence>
<organism evidence="1 2">
    <name type="scientific">Candidatus Yanofskybacteria bacterium RIFCSPHIGHO2_01_FULL_41_26</name>
    <dbReference type="NCBI Taxonomy" id="1802661"/>
    <lineage>
        <taxon>Bacteria</taxon>
        <taxon>Candidatus Yanofskyibacteriota</taxon>
    </lineage>
</organism>
<dbReference type="AlphaFoldDB" id="A0A1F8EBS3"/>
<name>A0A1F8EBS3_9BACT</name>